<feature type="domain" description="TonB-dependent receptor plug" evidence="17">
    <location>
        <begin position="67"/>
        <end position="175"/>
    </location>
</feature>
<dbReference type="Gene3D" id="2.40.170.20">
    <property type="entry name" value="TonB-dependent receptor, beta-barrel domain"/>
    <property type="match status" value="1"/>
</dbReference>
<dbReference type="Proteomes" id="UP001220395">
    <property type="component" value="Chromosome"/>
</dbReference>
<feature type="domain" description="TonB-dependent receptor-like beta-barrel" evidence="16">
    <location>
        <begin position="308"/>
        <end position="774"/>
    </location>
</feature>
<dbReference type="InterPro" id="IPR039426">
    <property type="entry name" value="TonB-dep_rcpt-like"/>
</dbReference>
<dbReference type="SUPFAM" id="SSF56935">
    <property type="entry name" value="Porins"/>
    <property type="match status" value="1"/>
</dbReference>
<keyword evidence="5 12" id="KW-0812">Transmembrane</keyword>
<dbReference type="InterPro" id="IPR012910">
    <property type="entry name" value="Plug_dom"/>
</dbReference>
<keyword evidence="7" id="KW-0408">Iron</keyword>
<evidence type="ECO:0000256" key="6">
    <source>
        <dbReference type="ARBA" id="ARBA00022729"/>
    </source>
</evidence>
<dbReference type="InterPro" id="IPR000531">
    <property type="entry name" value="Beta-barrel_TonB"/>
</dbReference>
<keyword evidence="2 12" id="KW-0813">Transport</keyword>
<evidence type="ECO:0000256" key="5">
    <source>
        <dbReference type="ARBA" id="ARBA00022692"/>
    </source>
</evidence>
<evidence type="ECO:0000256" key="3">
    <source>
        <dbReference type="ARBA" id="ARBA00022452"/>
    </source>
</evidence>
<organism evidence="18 19">
    <name type="scientific">Sphingomonas naphthae</name>
    <dbReference type="NCBI Taxonomy" id="1813468"/>
    <lineage>
        <taxon>Bacteria</taxon>
        <taxon>Pseudomonadati</taxon>
        <taxon>Pseudomonadota</taxon>
        <taxon>Alphaproteobacteria</taxon>
        <taxon>Sphingomonadales</taxon>
        <taxon>Sphingomonadaceae</taxon>
        <taxon>Sphingomonas</taxon>
    </lineage>
</organism>
<dbReference type="PROSITE" id="PS01156">
    <property type="entry name" value="TONB_DEPENDENT_REC_2"/>
    <property type="match status" value="1"/>
</dbReference>
<evidence type="ECO:0000256" key="14">
    <source>
        <dbReference type="RuleBase" id="RU003357"/>
    </source>
</evidence>
<dbReference type="PROSITE" id="PS52016">
    <property type="entry name" value="TONB_DEPENDENT_REC_3"/>
    <property type="match status" value="1"/>
</dbReference>
<evidence type="ECO:0000256" key="2">
    <source>
        <dbReference type="ARBA" id="ARBA00022448"/>
    </source>
</evidence>
<dbReference type="PANTHER" id="PTHR32552:SF81">
    <property type="entry name" value="TONB-DEPENDENT OUTER MEMBRANE RECEPTOR"/>
    <property type="match status" value="1"/>
</dbReference>
<dbReference type="Pfam" id="PF00593">
    <property type="entry name" value="TonB_dep_Rec_b-barrel"/>
    <property type="match status" value="1"/>
</dbReference>
<feature type="chain" id="PRO_5046211850" evidence="15">
    <location>
        <begin position="33"/>
        <end position="811"/>
    </location>
</feature>
<keyword evidence="4" id="KW-0410">Iron transport</keyword>
<evidence type="ECO:0000259" key="16">
    <source>
        <dbReference type="Pfam" id="PF00593"/>
    </source>
</evidence>
<gene>
    <name evidence="18" type="ORF">PQ455_03470</name>
</gene>
<evidence type="ECO:0000256" key="15">
    <source>
        <dbReference type="SAM" id="SignalP"/>
    </source>
</evidence>
<comment type="similarity">
    <text evidence="12 14">Belongs to the TonB-dependent receptor family.</text>
</comment>
<dbReference type="Pfam" id="PF07715">
    <property type="entry name" value="Plug"/>
    <property type="match status" value="1"/>
</dbReference>
<keyword evidence="6 15" id="KW-0732">Signal</keyword>
<evidence type="ECO:0000256" key="12">
    <source>
        <dbReference type="PROSITE-ProRule" id="PRU01360"/>
    </source>
</evidence>
<proteinExistence type="inferred from homology"/>
<evidence type="ECO:0000256" key="9">
    <source>
        <dbReference type="ARBA" id="ARBA00023077"/>
    </source>
</evidence>
<dbReference type="RefSeq" id="WP_273689231.1">
    <property type="nucleotide sequence ID" value="NZ_CP117411.1"/>
</dbReference>
<keyword evidence="8" id="KW-0406">Ion transport</keyword>
<evidence type="ECO:0000256" key="8">
    <source>
        <dbReference type="ARBA" id="ARBA00023065"/>
    </source>
</evidence>
<keyword evidence="10 12" id="KW-0472">Membrane</keyword>
<evidence type="ECO:0000256" key="13">
    <source>
        <dbReference type="PROSITE-ProRule" id="PRU10144"/>
    </source>
</evidence>
<reference evidence="18 19" key="1">
    <citation type="submission" date="2023-02" db="EMBL/GenBank/DDBJ databases">
        <title>Genome sequence of Sphingomonas naphthae.</title>
        <authorList>
            <person name="Kim S."/>
            <person name="Heo J."/>
            <person name="Kwon S.-W."/>
        </authorList>
    </citation>
    <scope>NUCLEOTIDE SEQUENCE [LARGE SCALE GENOMIC DNA]</scope>
    <source>
        <strain evidence="18 19">KACC 18716</strain>
    </source>
</reference>
<accession>A0ABY7TMS8</accession>
<evidence type="ECO:0000256" key="7">
    <source>
        <dbReference type="ARBA" id="ARBA00023004"/>
    </source>
</evidence>
<keyword evidence="18" id="KW-0675">Receptor</keyword>
<dbReference type="InterPro" id="IPR036942">
    <property type="entry name" value="Beta-barrel_TonB_sf"/>
</dbReference>
<evidence type="ECO:0000256" key="11">
    <source>
        <dbReference type="ARBA" id="ARBA00023237"/>
    </source>
</evidence>
<protein>
    <submittedName>
        <fullName evidence="18">TonB-dependent receptor</fullName>
    </submittedName>
</protein>
<keyword evidence="19" id="KW-1185">Reference proteome</keyword>
<evidence type="ECO:0000256" key="4">
    <source>
        <dbReference type="ARBA" id="ARBA00022496"/>
    </source>
</evidence>
<feature type="signal peptide" evidence="15">
    <location>
        <begin position="1"/>
        <end position="32"/>
    </location>
</feature>
<evidence type="ECO:0000313" key="19">
    <source>
        <dbReference type="Proteomes" id="UP001220395"/>
    </source>
</evidence>
<evidence type="ECO:0000313" key="18">
    <source>
        <dbReference type="EMBL" id="WCT74301.1"/>
    </source>
</evidence>
<keyword evidence="11 12" id="KW-0998">Cell outer membrane</keyword>
<dbReference type="InterPro" id="IPR010917">
    <property type="entry name" value="TonB_rcpt_CS"/>
</dbReference>
<keyword evidence="9 14" id="KW-0798">TonB box</keyword>
<dbReference type="EMBL" id="CP117411">
    <property type="protein sequence ID" value="WCT74301.1"/>
    <property type="molecule type" value="Genomic_DNA"/>
</dbReference>
<sequence>MSSAPAGRMLAKSIGAFLLSTSLLATIAPAHAAAPAEEAVAAPAPEAEEPAEQGEIMILARKRSENAQQVPIPVTVISPVELTRQNLVNFTNFQTKFPSFSVFLTNPKQLNLGIRGIGNNGFNTDGIDGSVGIFVDGVYTGRQGMVSNDFNDIADVELLRGPQGTLFGKNTTAGAVLINTLKPSFEWGASGEATYGNFDFREVKGSVTGPLIADKLAIRISGFYSKRDGTYTNLFNGGDQNGRQGSGIRGQLLATPTDDLSIRLIYTHGRQSFPTISPVILSIYNPAALQARMAAAGFTLLTSNAKDRFVNIDSTLNAQTKTDSGSGEINYHLGALGDLTSITAYNTWSCFTNNDNDFTQLDAINDYGSCNKEHQFSQELRWATPKDEPFEATFGGFLSRQRLQVDSRFRFGRQYNIFAANPSATLFPAIAGVSWANGAYVNRLVGTKFQSQAVFHTDTDALFGNVSWHPDADRRLSIDLGLRYTWEDRTQIYNGSVVANPGALSQAQLNALSPSTANSQIGIVDAGLKDRSLSGEAGVSYKVTPDIFVYGKYARGNKSAGFNLLAYNSSNPDTNVGSAISLGAQQTVKGETADNFEAGIKASFFDRKVTFNLTAFHTKVKDYQANQSLGAGAAVRFLANVGSLTSRGVEAEVETWLAPGLHTKGFIAYDKATYSSFRNSACPAQSTVLTCDITGRQVAWAPKWTADFTVDYTHAITDTVKGYGLFDVNWRTKQNYTITLDPAAEGKGYALASIRAGVLLMDDKVELQGWVENLFDKVYYINLLGLTRATGVIQGYPGNPRTYGATMRFHF</sequence>
<keyword evidence="3 12" id="KW-1134">Transmembrane beta strand</keyword>
<dbReference type="PANTHER" id="PTHR32552">
    <property type="entry name" value="FERRICHROME IRON RECEPTOR-RELATED"/>
    <property type="match status" value="1"/>
</dbReference>
<comment type="subcellular location">
    <subcellularLocation>
        <location evidence="1 12">Cell outer membrane</location>
        <topology evidence="1 12">Multi-pass membrane protein</topology>
    </subcellularLocation>
</comment>
<evidence type="ECO:0000256" key="10">
    <source>
        <dbReference type="ARBA" id="ARBA00023136"/>
    </source>
</evidence>
<name>A0ABY7TMS8_9SPHN</name>
<evidence type="ECO:0000259" key="17">
    <source>
        <dbReference type="Pfam" id="PF07715"/>
    </source>
</evidence>
<feature type="short sequence motif" description="TonB C-terminal box" evidence="13">
    <location>
        <begin position="794"/>
        <end position="811"/>
    </location>
</feature>
<evidence type="ECO:0000256" key="1">
    <source>
        <dbReference type="ARBA" id="ARBA00004571"/>
    </source>
</evidence>